<dbReference type="PROSITE" id="PS00217">
    <property type="entry name" value="SUGAR_TRANSPORT_2"/>
    <property type="match status" value="1"/>
</dbReference>
<keyword evidence="7" id="KW-0325">Glycoprotein</keyword>
<dbReference type="GO" id="GO:0005351">
    <property type="term" value="F:carbohydrate:proton symporter activity"/>
    <property type="evidence" value="ECO:0007669"/>
    <property type="project" value="TreeGrafter"/>
</dbReference>
<evidence type="ECO:0000256" key="9">
    <source>
        <dbReference type="SAM" id="Phobius"/>
    </source>
</evidence>
<gene>
    <name evidence="11" type="ORF">CT0861_05243</name>
</gene>
<feature type="transmembrane region" description="Helical" evidence="9">
    <location>
        <begin position="480"/>
        <end position="499"/>
    </location>
</feature>
<dbReference type="Proteomes" id="UP000076552">
    <property type="component" value="Unassembled WGS sequence"/>
</dbReference>
<feature type="transmembrane region" description="Helical" evidence="9">
    <location>
        <begin position="412"/>
        <end position="436"/>
    </location>
</feature>
<evidence type="ECO:0000256" key="3">
    <source>
        <dbReference type="ARBA" id="ARBA00022448"/>
    </source>
</evidence>
<dbReference type="EMBL" id="LFIV01000252">
    <property type="protein sequence ID" value="KZL64853.1"/>
    <property type="molecule type" value="Genomic_DNA"/>
</dbReference>
<keyword evidence="11" id="KW-0762">Sugar transport</keyword>
<comment type="caution">
    <text evidence="11">The sequence shown here is derived from an EMBL/GenBank/DDBJ whole genome shotgun (WGS) entry which is preliminary data.</text>
</comment>
<dbReference type="PROSITE" id="PS50850">
    <property type="entry name" value="MFS"/>
    <property type="match status" value="1"/>
</dbReference>
<dbReference type="GO" id="GO:0016020">
    <property type="term" value="C:membrane"/>
    <property type="evidence" value="ECO:0007669"/>
    <property type="project" value="UniProtKB-SubCell"/>
</dbReference>
<dbReference type="PROSITE" id="PS00216">
    <property type="entry name" value="SUGAR_TRANSPORT_1"/>
    <property type="match status" value="1"/>
</dbReference>
<dbReference type="InterPro" id="IPR005829">
    <property type="entry name" value="Sugar_transporter_CS"/>
</dbReference>
<feature type="transmembrane region" description="Helical" evidence="9">
    <location>
        <begin position="82"/>
        <end position="100"/>
    </location>
</feature>
<feature type="transmembrane region" description="Helical" evidence="9">
    <location>
        <begin position="378"/>
        <end position="400"/>
    </location>
</feature>
<dbReference type="NCBIfam" id="TIGR00879">
    <property type="entry name" value="SP"/>
    <property type="match status" value="1"/>
</dbReference>
<dbReference type="FunFam" id="1.20.1250.20:FF:000026">
    <property type="entry name" value="MFS quinate transporter QutD"/>
    <property type="match status" value="1"/>
</dbReference>
<sequence>MEVSYGEAGYKGLIREPYIFFLACFASIGGVLFGYECSTYPSKCQSNLPPRLPSYDQGVISGVLVMNNFAKQFPTLSEDATLQGWMVAVLTLGAMVGALVNGPIADGLSRRWTILLANVIFLIGSIIQAASVNVPMIFVGRFIAGVSIGQLSMVVPLYLSELAPPNLRGSLVALQQLGITVGIMVAFWLDYGTQHIGGTGDGQSPAAWRLPLALQCVPSMILAGGTLFLPYTPRWLLMKDREEEALTTLVRIRRVPQTDPRLKLELLEIKVAARFDNETTAEMYPGINSKFQLTVQRYKSLFVVRHLNRRLLIACLLQIIQQFTGINAIIYYAPRIFQNIGLSGNSVDLLATGVVGVINFFSTIPAIMFMDRWGRKKVLLIGGIGMGVSQLIVGTLYAVYRDSWDSNKSAGWAAAFFVWAYIANFAFSIGCVNWIIPSEIFPPGVRSQAVGLAIGTNWLSNFIVALITPRMLEAITFGTFYFFLAFCIVLIVWVFFFVLETKGVRIEEMDKLFGGNQGAADMTRMAIIRRDLGLASDEGDLKTKADVDVGVSEVEKV</sequence>
<dbReference type="InterPro" id="IPR036259">
    <property type="entry name" value="MFS_trans_sf"/>
</dbReference>
<organism evidence="11 12">
    <name type="scientific">Colletotrichum tofieldiae</name>
    <dbReference type="NCBI Taxonomy" id="708197"/>
    <lineage>
        <taxon>Eukaryota</taxon>
        <taxon>Fungi</taxon>
        <taxon>Dikarya</taxon>
        <taxon>Ascomycota</taxon>
        <taxon>Pezizomycotina</taxon>
        <taxon>Sordariomycetes</taxon>
        <taxon>Hypocreomycetidae</taxon>
        <taxon>Glomerellales</taxon>
        <taxon>Glomerellaceae</taxon>
        <taxon>Colletotrichum</taxon>
        <taxon>Colletotrichum spaethianum species complex</taxon>
    </lineage>
</organism>
<protein>
    <submittedName>
        <fullName evidence="11">General substrate transporter (Sugar transporter)</fullName>
    </submittedName>
</protein>
<keyword evidence="12" id="KW-1185">Reference proteome</keyword>
<evidence type="ECO:0000256" key="2">
    <source>
        <dbReference type="ARBA" id="ARBA00010992"/>
    </source>
</evidence>
<keyword evidence="3 8" id="KW-0813">Transport</keyword>
<feature type="transmembrane region" description="Helical" evidence="9">
    <location>
        <begin position="112"/>
        <end position="130"/>
    </location>
</feature>
<dbReference type="InterPro" id="IPR020846">
    <property type="entry name" value="MFS_dom"/>
</dbReference>
<dbReference type="AlphaFoldDB" id="A0A161W122"/>
<feature type="transmembrane region" description="Helical" evidence="9">
    <location>
        <begin position="171"/>
        <end position="189"/>
    </location>
</feature>
<keyword evidence="4 9" id="KW-0812">Transmembrane</keyword>
<dbReference type="SUPFAM" id="SSF103473">
    <property type="entry name" value="MFS general substrate transporter"/>
    <property type="match status" value="1"/>
</dbReference>
<feature type="transmembrane region" description="Helical" evidence="9">
    <location>
        <begin position="349"/>
        <end position="369"/>
    </location>
</feature>
<evidence type="ECO:0000313" key="12">
    <source>
        <dbReference type="Proteomes" id="UP000076552"/>
    </source>
</evidence>
<dbReference type="Pfam" id="PF00083">
    <property type="entry name" value="Sugar_tr"/>
    <property type="match status" value="1"/>
</dbReference>
<feature type="transmembrane region" description="Helical" evidence="9">
    <location>
        <begin position="311"/>
        <end position="333"/>
    </location>
</feature>
<feature type="transmembrane region" description="Helical" evidence="9">
    <location>
        <begin position="18"/>
        <end position="35"/>
    </location>
</feature>
<comment type="subcellular location">
    <subcellularLocation>
        <location evidence="1">Membrane</location>
        <topology evidence="1">Multi-pass membrane protein</topology>
    </subcellularLocation>
</comment>
<evidence type="ECO:0000259" key="10">
    <source>
        <dbReference type="PROSITE" id="PS50850"/>
    </source>
</evidence>
<evidence type="ECO:0000256" key="1">
    <source>
        <dbReference type="ARBA" id="ARBA00004141"/>
    </source>
</evidence>
<feature type="domain" description="Major facilitator superfamily (MFS) profile" evidence="10">
    <location>
        <begin position="22"/>
        <end position="502"/>
    </location>
</feature>
<accession>A0A161W122</accession>
<dbReference type="InterPro" id="IPR050360">
    <property type="entry name" value="MFS_Sugar_Transporters"/>
</dbReference>
<dbReference type="InterPro" id="IPR003663">
    <property type="entry name" value="Sugar/inositol_transpt"/>
</dbReference>
<dbReference type="InterPro" id="IPR005828">
    <property type="entry name" value="MFS_sugar_transport-like"/>
</dbReference>
<keyword evidence="6 9" id="KW-0472">Membrane</keyword>
<name>A0A161W122_9PEZI</name>
<evidence type="ECO:0000256" key="4">
    <source>
        <dbReference type="ARBA" id="ARBA00022692"/>
    </source>
</evidence>
<dbReference type="PANTHER" id="PTHR48022">
    <property type="entry name" value="PLASTIDIC GLUCOSE TRANSPORTER 4"/>
    <property type="match status" value="1"/>
</dbReference>
<proteinExistence type="inferred from homology"/>
<evidence type="ECO:0000313" key="11">
    <source>
        <dbReference type="EMBL" id="KZL64853.1"/>
    </source>
</evidence>
<dbReference type="Gene3D" id="1.20.1250.20">
    <property type="entry name" value="MFS general substrate transporter like domains"/>
    <property type="match status" value="2"/>
</dbReference>
<evidence type="ECO:0000256" key="6">
    <source>
        <dbReference type="ARBA" id="ARBA00023136"/>
    </source>
</evidence>
<dbReference type="PANTHER" id="PTHR48022:SF2">
    <property type="entry name" value="PLASTIDIC GLUCOSE TRANSPORTER 4"/>
    <property type="match status" value="1"/>
</dbReference>
<feature type="transmembrane region" description="Helical" evidence="9">
    <location>
        <begin position="448"/>
        <end position="468"/>
    </location>
</feature>
<dbReference type="PRINTS" id="PR00171">
    <property type="entry name" value="SUGRTRNSPORT"/>
</dbReference>
<feature type="transmembrane region" description="Helical" evidence="9">
    <location>
        <begin position="209"/>
        <end position="231"/>
    </location>
</feature>
<comment type="similarity">
    <text evidence="2 8">Belongs to the major facilitator superfamily. Sugar transporter (TC 2.A.1.1) family.</text>
</comment>
<evidence type="ECO:0000256" key="5">
    <source>
        <dbReference type="ARBA" id="ARBA00022989"/>
    </source>
</evidence>
<keyword evidence="5 9" id="KW-1133">Transmembrane helix</keyword>
<evidence type="ECO:0000256" key="8">
    <source>
        <dbReference type="RuleBase" id="RU003346"/>
    </source>
</evidence>
<feature type="transmembrane region" description="Helical" evidence="9">
    <location>
        <begin position="136"/>
        <end position="159"/>
    </location>
</feature>
<reference evidence="11 12" key="1">
    <citation type="submission" date="2015-06" db="EMBL/GenBank/DDBJ databases">
        <title>Survival trade-offs in plant roots during colonization by closely related pathogenic and mutualistic fungi.</title>
        <authorList>
            <person name="Hacquard S."/>
            <person name="Kracher B."/>
            <person name="Hiruma K."/>
            <person name="Weinman A."/>
            <person name="Muench P."/>
            <person name="Garrido Oter R."/>
            <person name="Ver Loren van Themaat E."/>
            <person name="Dallerey J.-F."/>
            <person name="Damm U."/>
            <person name="Henrissat B."/>
            <person name="Lespinet O."/>
            <person name="Thon M."/>
            <person name="Kemen E."/>
            <person name="McHardy A.C."/>
            <person name="Schulze-Lefert P."/>
            <person name="O'Connell R.J."/>
        </authorList>
    </citation>
    <scope>NUCLEOTIDE SEQUENCE [LARGE SCALE GENOMIC DNA]</scope>
    <source>
        <strain evidence="11 12">0861</strain>
    </source>
</reference>
<evidence type="ECO:0000256" key="7">
    <source>
        <dbReference type="ARBA" id="ARBA00023180"/>
    </source>
</evidence>